<evidence type="ECO:0000313" key="8">
    <source>
        <dbReference type="EMBL" id="KFB08856.1"/>
    </source>
</evidence>
<dbReference type="STRING" id="472175.EL18_03110"/>
<keyword evidence="5 6" id="KW-0472">Membrane</keyword>
<dbReference type="EMBL" id="JMQM01000002">
    <property type="protein sequence ID" value="KFB08856.1"/>
    <property type="molecule type" value="Genomic_DNA"/>
</dbReference>
<organism evidence="8 9">
    <name type="scientific">Nitratireductor basaltis</name>
    <dbReference type="NCBI Taxonomy" id="472175"/>
    <lineage>
        <taxon>Bacteria</taxon>
        <taxon>Pseudomonadati</taxon>
        <taxon>Pseudomonadota</taxon>
        <taxon>Alphaproteobacteria</taxon>
        <taxon>Hyphomicrobiales</taxon>
        <taxon>Phyllobacteriaceae</taxon>
        <taxon>Nitratireductor</taxon>
    </lineage>
</organism>
<evidence type="ECO:0000256" key="5">
    <source>
        <dbReference type="ARBA" id="ARBA00023136"/>
    </source>
</evidence>
<dbReference type="AlphaFoldDB" id="A0A084U7C0"/>
<dbReference type="InterPro" id="IPR000620">
    <property type="entry name" value="EamA_dom"/>
</dbReference>
<feature type="transmembrane region" description="Helical" evidence="6">
    <location>
        <begin position="271"/>
        <end position="289"/>
    </location>
</feature>
<evidence type="ECO:0000256" key="3">
    <source>
        <dbReference type="ARBA" id="ARBA00022692"/>
    </source>
</evidence>
<protein>
    <recommendedName>
        <fullName evidence="7">EamA domain-containing protein</fullName>
    </recommendedName>
</protein>
<keyword evidence="3 6" id="KW-0812">Transmembrane</keyword>
<keyword evidence="9" id="KW-1185">Reference proteome</keyword>
<dbReference type="SUPFAM" id="SSF103481">
    <property type="entry name" value="Multidrug resistance efflux transporter EmrE"/>
    <property type="match status" value="2"/>
</dbReference>
<dbReference type="Proteomes" id="UP000053675">
    <property type="component" value="Unassembled WGS sequence"/>
</dbReference>
<evidence type="ECO:0000256" key="2">
    <source>
        <dbReference type="ARBA" id="ARBA00022475"/>
    </source>
</evidence>
<feature type="transmembrane region" description="Helical" evidence="6">
    <location>
        <begin position="92"/>
        <end position="114"/>
    </location>
</feature>
<feature type="transmembrane region" description="Helical" evidence="6">
    <location>
        <begin position="153"/>
        <end position="172"/>
    </location>
</feature>
<dbReference type="PANTHER" id="PTHR32322">
    <property type="entry name" value="INNER MEMBRANE TRANSPORTER"/>
    <property type="match status" value="1"/>
</dbReference>
<dbReference type="PANTHER" id="PTHR32322:SF18">
    <property type="entry name" value="S-ADENOSYLMETHIONINE_S-ADENOSYLHOMOCYSTEINE TRANSPORTER"/>
    <property type="match status" value="1"/>
</dbReference>
<reference evidence="8 9" key="1">
    <citation type="submission" date="2014-05" db="EMBL/GenBank/DDBJ databases">
        <title>Draft Genome Sequence of Nitratireductor basaltis Strain UMTGB225, A Marine Bacterium Isolated from Green Barrel Tunicate.</title>
        <authorList>
            <person name="Gan H.Y."/>
        </authorList>
    </citation>
    <scope>NUCLEOTIDE SEQUENCE [LARGE SCALE GENOMIC DNA]</scope>
    <source>
        <strain evidence="8 9">UMTGB225</strain>
    </source>
</reference>
<keyword evidence="4 6" id="KW-1133">Transmembrane helix</keyword>
<dbReference type="GO" id="GO:0005886">
    <property type="term" value="C:plasma membrane"/>
    <property type="evidence" value="ECO:0007669"/>
    <property type="project" value="UniProtKB-SubCell"/>
</dbReference>
<feature type="domain" description="EamA" evidence="7">
    <location>
        <begin position="154"/>
        <end position="286"/>
    </location>
</feature>
<feature type="transmembrane region" description="Helical" evidence="6">
    <location>
        <begin position="184"/>
        <end position="204"/>
    </location>
</feature>
<evidence type="ECO:0000256" key="1">
    <source>
        <dbReference type="ARBA" id="ARBA00004651"/>
    </source>
</evidence>
<keyword evidence="2" id="KW-1003">Cell membrane</keyword>
<evidence type="ECO:0000256" key="6">
    <source>
        <dbReference type="SAM" id="Phobius"/>
    </source>
</evidence>
<sequence length="308" mass="33499">MANAAYPLLLLTTLFWGGNAVAGKLAVGHISPFALTSLRWILAVLILLPFAWPRVKQDLPLIRKHAVTLFLLGTVGFTFFNASLYMALIHTAAINAAIEQAAIPMLVIVLNFLIFRTRVTWLQITGFLLSLLGVSLTASHGNLARLAQLDVNVGDFIMLIGVLVYALYTVFLRYKPAIHWQSTITVLAAAAFISSLPFLIWEIASGRFIAPDAKGWGIGVYTVLFPSIISQVFYIRGNELIGPNRAGLFINLVPIFGTLLSVVILGESFQLYHAAALALVFMGIGLAEYSGRKASQRTPSVRASLDGK</sequence>
<gene>
    <name evidence="8" type="ORF">EL18_03110</name>
</gene>
<proteinExistence type="predicted"/>
<comment type="caution">
    <text evidence="8">The sequence shown here is derived from an EMBL/GenBank/DDBJ whole genome shotgun (WGS) entry which is preliminary data.</text>
</comment>
<dbReference type="PATRIC" id="fig|472175.3.peg.3107"/>
<dbReference type="eggNOG" id="COG0697">
    <property type="taxonomic scope" value="Bacteria"/>
</dbReference>
<dbReference type="InterPro" id="IPR037185">
    <property type="entry name" value="EmrE-like"/>
</dbReference>
<dbReference type="RefSeq" id="WP_036486066.1">
    <property type="nucleotide sequence ID" value="NZ_JMQM01000002.1"/>
</dbReference>
<name>A0A084U7C0_9HYPH</name>
<feature type="transmembrane region" description="Helical" evidence="6">
    <location>
        <begin position="65"/>
        <end position="86"/>
    </location>
</feature>
<feature type="transmembrane region" description="Helical" evidence="6">
    <location>
        <begin position="30"/>
        <end position="53"/>
    </location>
</feature>
<evidence type="ECO:0000313" key="9">
    <source>
        <dbReference type="Proteomes" id="UP000053675"/>
    </source>
</evidence>
<feature type="domain" description="EamA" evidence="7">
    <location>
        <begin position="6"/>
        <end position="137"/>
    </location>
</feature>
<feature type="transmembrane region" description="Helical" evidence="6">
    <location>
        <begin position="246"/>
        <end position="265"/>
    </location>
</feature>
<comment type="subcellular location">
    <subcellularLocation>
        <location evidence="1">Cell membrane</location>
        <topology evidence="1">Multi-pass membrane protein</topology>
    </subcellularLocation>
</comment>
<dbReference type="Pfam" id="PF00892">
    <property type="entry name" value="EamA"/>
    <property type="match status" value="2"/>
</dbReference>
<evidence type="ECO:0000259" key="7">
    <source>
        <dbReference type="Pfam" id="PF00892"/>
    </source>
</evidence>
<dbReference type="OrthoDB" id="9806889at2"/>
<evidence type="ECO:0000256" key="4">
    <source>
        <dbReference type="ARBA" id="ARBA00022989"/>
    </source>
</evidence>
<accession>A0A084U7C0</accession>
<dbReference type="InterPro" id="IPR050638">
    <property type="entry name" value="AA-Vitamin_Transporters"/>
</dbReference>
<feature type="transmembrane region" description="Helical" evidence="6">
    <location>
        <begin position="216"/>
        <end position="234"/>
    </location>
</feature>
<feature type="transmembrane region" description="Helical" evidence="6">
    <location>
        <begin position="121"/>
        <end position="141"/>
    </location>
</feature>